<proteinExistence type="predicted"/>
<feature type="coiled-coil region" evidence="1">
    <location>
        <begin position="6"/>
        <end position="49"/>
    </location>
</feature>
<evidence type="ECO:0000313" key="2">
    <source>
        <dbReference type="EMBL" id="MCQ4043858.1"/>
    </source>
</evidence>
<evidence type="ECO:0000313" key="3">
    <source>
        <dbReference type="Proteomes" id="UP001206206"/>
    </source>
</evidence>
<name>A0ABT1PHZ3_9ACTN</name>
<dbReference type="Proteomes" id="UP001206206">
    <property type="component" value="Unassembled WGS sequence"/>
</dbReference>
<evidence type="ECO:0000256" key="1">
    <source>
        <dbReference type="SAM" id="Coils"/>
    </source>
</evidence>
<organism evidence="2 3">
    <name type="scientific">Streptantibioticus rubrisoli</name>
    <dbReference type="NCBI Taxonomy" id="1387313"/>
    <lineage>
        <taxon>Bacteria</taxon>
        <taxon>Bacillati</taxon>
        <taxon>Actinomycetota</taxon>
        <taxon>Actinomycetes</taxon>
        <taxon>Kitasatosporales</taxon>
        <taxon>Streptomycetaceae</taxon>
        <taxon>Streptantibioticus</taxon>
    </lineage>
</organism>
<gene>
    <name evidence="2" type="ORF">NON19_17980</name>
</gene>
<dbReference type="EMBL" id="JANFNH010000020">
    <property type="protein sequence ID" value="MCQ4043858.1"/>
    <property type="molecule type" value="Genomic_DNA"/>
</dbReference>
<dbReference type="RefSeq" id="WP_255929306.1">
    <property type="nucleotide sequence ID" value="NZ_JANFNH010000020.1"/>
</dbReference>
<protein>
    <submittedName>
        <fullName evidence="2">Uncharacterized protein</fullName>
    </submittedName>
</protein>
<comment type="caution">
    <text evidence="2">The sequence shown here is derived from an EMBL/GenBank/DDBJ whole genome shotgun (WGS) entry which is preliminary data.</text>
</comment>
<keyword evidence="1" id="KW-0175">Coiled coil</keyword>
<reference evidence="2 3" key="1">
    <citation type="submission" date="2022-06" db="EMBL/GenBank/DDBJ databases">
        <title>Draft genome sequence of type strain Streptomyces rubrisoli DSM 42083.</title>
        <authorList>
            <person name="Duangmal K."/>
            <person name="Klaysubun C."/>
        </authorList>
    </citation>
    <scope>NUCLEOTIDE SEQUENCE [LARGE SCALE GENOMIC DNA]</scope>
    <source>
        <strain evidence="2 3">DSM 42083</strain>
    </source>
</reference>
<sequence length="193" mass="21401">MAAKTAPSLDDKLIQARLEAQELNRRLHKAEADLEAAVSEKRYADAEELKKAADEIREPLLIAEAQVTALEAGVQAFREHQEAEERALRERQAREKATVDYQAAVEAEQVAIEQMQSHLAEVEPAFQALRRALSGAMEAEGRAHYARVSKHAAGIAAGTLHPDHPRPTPVNSVAARIQTNHLLSLIWRTERLL</sequence>
<keyword evidence="3" id="KW-1185">Reference proteome</keyword>
<accession>A0ABT1PHZ3</accession>